<protein>
    <submittedName>
        <fullName evidence="1">Uncharacterized protein</fullName>
    </submittedName>
</protein>
<gene>
    <name evidence="1" type="ORF">B296_00001783</name>
</gene>
<organism evidence="1 2">
    <name type="scientific">Ensete ventricosum</name>
    <name type="common">Abyssinian banana</name>
    <name type="synonym">Musa ensete</name>
    <dbReference type="NCBI Taxonomy" id="4639"/>
    <lineage>
        <taxon>Eukaryota</taxon>
        <taxon>Viridiplantae</taxon>
        <taxon>Streptophyta</taxon>
        <taxon>Embryophyta</taxon>
        <taxon>Tracheophyta</taxon>
        <taxon>Spermatophyta</taxon>
        <taxon>Magnoliopsida</taxon>
        <taxon>Liliopsida</taxon>
        <taxon>Zingiberales</taxon>
        <taxon>Musaceae</taxon>
        <taxon>Ensete</taxon>
    </lineage>
</organism>
<dbReference type="Proteomes" id="UP000287651">
    <property type="component" value="Unassembled WGS sequence"/>
</dbReference>
<accession>A0A427ABA8</accession>
<name>A0A427ABA8_ENSVE</name>
<sequence>MPGSLHTTHSNQSPADRSTCVAYKEPGTSHVTCDLLRQGHFFFFFFEEARPRRKRIRKLIASLEVIKQSIYTANSIERER</sequence>
<proteinExistence type="predicted"/>
<evidence type="ECO:0000313" key="1">
    <source>
        <dbReference type="EMBL" id="RRT73489.1"/>
    </source>
</evidence>
<evidence type="ECO:0000313" key="2">
    <source>
        <dbReference type="Proteomes" id="UP000287651"/>
    </source>
</evidence>
<comment type="caution">
    <text evidence="1">The sequence shown here is derived from an EMBL/GenBank/DDBJ whole genome shotgun (WGS) entry which is preliminary data.</text>
</comment>
<reference evidence="1 2" key="1">
    <citation type="journal article" date="2014" name="Agronomy (Basel)">
        <title>A Draft Genome Sequence for Ensete ventricosum, the Drought-Tolerant Tree Against Hunger.</title>
        <authorList>
            <person name="Harrison J."/>
            <person name="Moore K.A."/>
            <person name="Paszkiewicz K."/>
            <person name="Jones T."/>
            <person name="Grant M."/>
            <person name="Ambacheew D."/>
            <person name="Muzemil S."/>
            <person name="Studholme D.J."/>
        </authorList>
    </citation>
    <scope>NUCLEOTIDE SEQUENCE [LARGE SCALE GENOMIC DNA]</scope>
</reference>
<dbReference type="EMBL" id="AMZH03003081">
    <property type="protein sequence ID" value="RRT73489.1"/>
    <property type="molecule type" value="Genomic_DNA"/>
</dbReference>
<dbReference type="AlphaFoldDB" id="A0A427ABA8"/>